<proteinExistence type="predicted"/>
<name>A0A0G4NFL6_VERLO</name>
<feature type="region of interest" description="Disordered" evidence="1">
    <location>
        <begin position="1"/>
        <end position="100"/>
    </location>
</feature>
<accession>A0A0G4NFL6</accession>
<organism evidence="2 3">
    <name type="scientific">Verticillium longisporum</name>
    <name type="common">Verticillium dahliae var. longisporum</name>
    <dbReference type="NCBI Taxonomy" id="100787"/>
    <lineage>
        <taxon>Eukaryota</taxon>
        <taxon>Fungi</taxon>
        <taxon>Dikarya</taxon>
        <taxon>Ascomycota</taxon>
        <taxon>Pezizomycotina</taxon>
        <taxon>Sordariomycetes</taxon>
        <taxon>Hypocreomycetidae</taxon>
        <taxon>Glomerellales</taxon>
        <taxon>Plectosphaerellaceae</taxon>
        <taxon>Verticillium</taxon>
    </lineage>
</organism>
<protein>
    <submittedName>
        <fullName evidence="2">Uncharacterized protein</fullName>
    </submittedName>
</protein>
<feature type="non-terminal residue" evidence="2">
    <location>
        <position position="1"/>
    </location>
</feature>
<feature type="compositionally biased region" description="Basic and acidic residues" evidence="1">
    <location>
        <begin position="16"/>
        <end position="30"/>
    </location>
</feature>
<dbReference type="AlphaFoldDB" id="A0A0G4NFL6"/>
<evidence type="ECO:0000256" key="1">
    <source>
        <dbReference type="SAM" id="MobiDB-lite"/>
    </source>
</evidence>
<feature type="compositionally biased region" description="Basic and acidic residues" evidence="1">
    <location>
        <begin position="70"/>
        <end position="100"/>
    </location>
</feature>
<sequence length="100" mass="10825">PGGKVPQGAAVGVADGRVHGEGPRLDRGREGQLWPLRHAVRLQGPEHQRVQGHAAEPDGPLPGHEEEDQPEGHEHDRQRGEEGGFAQAHDEDGHPRQAQN</sequence>
<evidence type="ECO:0000313" key="3">
    <source>
        <dbReference type="Proteomes" id="UP000045706"/>
    </source>
</evidence>
<reference evidence="3" key="1">
    <citation type="submission" date="2015-05" db="EMBL/GenBank/DDBJ databases">
        <authorList>
            <person name="Fogelqvist Johan"/>
        </authorList>
    </citation>
    <scope>NUCLEOTIDE SEQUENCE [LARGE SCALE GENOMIC DNA]</scope>
</reference>
<dbReference type="EMBL" id="CVQI01034617">
    <property type="protein sequence ID" value="CRK45238.1"/>
    <property type="molecule type" value="Genomic_DNA"/>
</dbReference>
<gene>
    <name evidence="2" type="ORF">BN1723_019668</name>
</gene>
<dbReference type="Proteomes" id="UP000045706">
    <property type="component" value="Unassembled WGS sequence"/>
</dbReference>
<evidence type="ECO:0000313" key="2">
    <source>
        <dbReference type="EMBL" id="CRK45238.1"/>
    </source>
</evidence>